<dbReference type="InterPro" id="IPR001882">
    <property type="entry name" value="Biotin_BS"/>
</dbReference>
<reference evidence="4" key="1">
    <citation type="journal article" date="2021" name="PeerJ">
        <title>Extensive microbial diversity within the chicken gut microbiome revealed by metagenomics and culture.</title>
        <authorList>
            <person name="Gilroy R."/>
            <person name="Ravi A."/>
            <person name="Getino M."/>
            <person name="Pursley I."/>
            <person name="Horton D.L."/>
            <person name="Alikhan N.F."/>
            <person name="Baker D."/>
            <person name="Gharbi K."/>
            <person name="Hall N."/>
            <person name="Watson M."/>
            <person name="Adriaenssens E.M."/>
            <person name="Foster-Nyarko E."/>
            <person name="Jarju S."/>
            <person name="Secka A."/>
            <person name="Antonio M."/>
            <person name="Oren A."/>
            <person name="Chaudhuri R.R."/>
            <person name="La Ragione R."/>
            <person name="Hildebrand F."/>
            <person name="Pallen M.J."/>
        </authorList>
    </citation>
    <scope>NUCLEOTIDE SEQUENCE</scope>
    <source>
        <strain evidence="4">CHK193-4272</strain>
    </source>
</reference>
<dbReference type="Gene3D" id="2.40.50.100">
    <property type="match status" value="1"/>
</dbReference>
<dbReference type="PROSITE" id="PS00188">
    <property type="entry name" value="BIOTIN"/>
    <property type="match status" value="1"/>
</dbReference>
<dbReference type="FunFam" id="2.40.50.100:FF:000003">
    <property type="entry name" value="Acetyl-CoA carboxylase biotin carboxyl carrier protein"/>
    <property type="match status" value="1"/>
</dbReference>
<dbReference type="PANTHER" id="PTHR45266">
    <property type="entry name" value="OXALOACETATE DECARBOXYLASE ALPHA CHAIN"/>
    <property type="match status" value="1"/>
</dbReference>
<sequence>MKYVVTLNGKKYEVEVEKGEATAVYAGEATNAPAPAPTQTPATPAPAQAPVQAGSGDPVTSPMPGAILDVRCSNGQQVKKGDILFILEAMKMENEIFAPKDGTITSVCTSKGATVETGSVLCTLS</sequence>
<evidence type="ECO:0000259" key="3">
    <source>
        <dbReference type="PROSITE" id="PS50968"/>
    </source>
</evidence>
<evidence type="ECO:0000313" key="4">
    <source>
        <dbReference type="EMBL" id="HIV61449.1"/>
    </source>
</evidence>
<dbReference type="InterPro" id="IPR050709">
    <property type="entry name" value="Biotin_Carboxyl_Carrier/Decarb"/>
</dbReference>
<name>A0A9D1PH53_9FIRM</name>
<reference evidence="4" key="2">
    <citation type="submission" date="2021-04" db="EMBL/GenBank/DDBJ databases">
        <authorList>
            <person name="Gilroy R."/>
        </authorList>
    </citation>
    <scope>NUCLEOTIDE SEQUENCE</scope>
    <source>
        <strain evidence="4">CHK193-4272</strain>
    </source>
</reference>
<dbReference type="PANTHER" id="PTHR45266:SF3">
    <property type="entry name" value="OXALOACETATE DECARBOXYLASE ALPHA CHAIN"/>
    <property type="match status" value="1"/>
</dbReference>
<dbReference type="AlphaFoldDB" id="A0A9D1PH53"/>
<dbReference type="EMBL" id="DXIE01000008">
    <property type="protein sequence ID" value="HIV61449.1"/>
    <property type="molecule type" value="Genomic_DNA"/>
</dbReference>
<dbReference type="PROSITE" id="PS50968">
    <property type="entry name" value="BIOTINYL_LIPOYL"/>
    <property type="match status" value="1"/>
</dbReference>
<evidence type="ECO:0000313" key="5">
    <source>
        <dbReference type="Proteomes" id="UP000886808"/>
    </source>
</evidence>
<dbReference type="SUPFAM" id="SSF51230">
    <property type="entry name" value="Single hybrid motif"/>
    <property type="match status" value="1"/>
</dbReference>
<dbReference type="InterPro" id="IPR011053">
    <property type="entry name" value="Single_hybrid_motif"/>
</dbReference>
<feature type="compositionally biased region" description="Low complexity" evidence="2">
    <location>
        <begin position="29"/>
        <end position="53"/>
    </location>
</feature>
<dbReference type="Pfam" id="PF00364">
    <property type="entry name" value="Biotin_lipoyl"/>
    <property type="match status" value="1"/>
</dbReference>
<evidence type="ECO:0000256" key="1">
    <source>
        <dbReference type="ARBA" id="ARBA00023267"/>
    </source>
</evidence>
<keyword evidence="1" id="KW-0092">Biotin</keyword>
<feature type="domain" description="Lipoyl-binding" evidence="3">
    <location>
        <begin position="50"/>
        <end position="125"/>
    </location>
</feature>
<feature type="region of interest" description="Disordered" evidence="2">
    <location>
        <begin position="28"/>
        <end position="66"/>
    </location>
</feature>
<dbReference type="Proteomes" id="UP000886808">
    <property type="component" value="Unassembled WGS sequence"/>
</dbReference>
<evidence type="ECO:0000256" key="2">
    <source>
        <dbReference type="SAM" id="MobiDB-lite"/>
    </source>
</evidence>
<protein>
    <submittedName>
        <fullName evidence="4">Biotin/lipoyl-binding protein</fullName>
    </submittedName>
</protein>
<accession>A0A9D1PH53</accession>
<dbReference type="CDD" id="cd06850">
    <property type="entry name" value="biotinyl_domain"/>
    <property type="match status" value="1"/>
</dbReference>
<proteinExistence type="predicted"/>
<comment type="caution">
    <text evidence="4">The sequence shown here is derived from an EMBL/GenBank/DDBJ whole genome shotgun (WGS) entry which is preliminary data.</text>
</comment>
<dbReference type="InterPro" id="IPR000089">
    <property type="entry name" value="Biotin_lipoyl"/>
</dbReference>
<organism evidence="4 5">
    <name type="scientific">Candidatus Butyricicoccus avistercoris</name>
    <dbReference type="NCBI Taxonomy" id="2838518"/>
    <lineage>
        <taxon>Bacteria</taxon>
        <taxon>Bacillati</taxon>
        <taxon>Bacillota</taxon>
        <taxon>Clostridia</taxon>
        <taxon>Eubacteriales</taxon>
        <taxon>Butyricicoccaceae</taxon>
        <taxon>Butyricicoccus</taxon>
    </lineage>
</organism>
<gene>
    <name evidence="4" type="ORF">H9746_01155</name>
</gene>